<feature type="region of interest" description="Disordered" evidence="1">
    <location>
        <begin position="102"/>
        <end position="152"/>
    </location>
</feature>
<evidence type="ECO:0000313" key="3">
    <source>
        <dbReference type="Proteomes" id="UP001292094"/>
    </source>
</evidence>
<organism evidence="2 3">
    <name type="scientific">Petrolisthes manimaculis</name>
    <dbReference type="NCBI Taxonomy" id="1843537"/>
    <lineage>
        <taxon>Eukaryota</taxon>
        <taxon>Metazoa</taxon>
        <taxon>Ecdysozoa</taxon>
        <taxon>Arthropoda</taxon>
        <taxon>Crustacea</taxon>
        <taxon>Multicrustacea</taxon>
        <taxon>Malacostraca</taxon>
        <taxon>Eumalacostraca</taxon>
        <taxon>Eucarida</taxon>
        <taxon>Decapoda</taxon>
        <taxon>Pleocyemata</taxon>
        <taxon>Anomura</taxon>
        <taxon>Galatheoidea</taxon>
        <taxon>Porcellanidae</taxon>
        <taxon>Petrolisthes</taxon>
    </lineage>
</organism>
<proteinExistence type="predicted"/>
<gene>
    <name evidence="2" type="ORF">Pmani_002052</name>
</gene>
<reference evidence="2" key="1">
    <citation type="submission" date="2023-11" db="EMBL/GenBank/DDBJ databases">
        <title>Genome assemblies of two species of porcelain crab, Petrolisthes cinctipes and Petrolisthes manimaculis (Anomura: Porcellanidae).</title>
        <authorList>
            <person name="Angst P."/>
        </authorList>
    </citation>
    <scope>NUCLEOTIDE SEQUENCE</scope>
    <source>
        <strain evidence="2">PB745_02</strain>
        <tissue evidence="2">Gill</tissue>
    </source>
</reference>
<evidence type="ECO:0000313" key="2">
    <source>
        <dbReference type="EMBL" id="KAK4327496.1"/>
    </source>
</evidence>
<sequence length="152" mass="16488">MINENITNNETIDKVDITNKNVAQMVTDNYDDFNENAVEDKEAVMAKVQEATQAILKAAAQFGNEDSLEPLNKIIQSMNSVHSTNQFNSRLHCIGSAVRTGGAGRGKIPCQPTSISRRSNGRPRGAAPLCKGRRPAGATTAQQNVPATWHKI</sequence>
<keyword evidence="3" id="KW-1185">Reference proteome</keyword>
<comment type="caution">
    <text evidence="2">The sequence shown here is derived from an EMBL/GenBank/DDBJ whole genome shotgun (WGS) entry which is preliminary data.</text>
</comment>
<dbReference type="EMBL" id="JAWZYT010000148">
    <property type="protein sequence ID" value="KAK4327496.1"/>
    <property type="molecule type" value="Genomic_DNA"/>
</dbReference>
<evidence type="ECO:0000256" key="1">
    <source>
        <dbReference type="SAM" id="MobiDB-lite"/>
    </source>
</evidence>
<accession>A0AAE1QIR3</accession>
<dbReference type="Proteomes" id="UP001292094">
    <property type="component" value="Unassembled WGS sequence"/>
</dbReference>
<name>A0AAE1QIR3_9EUCA</name>
<dbReference type="AlphaFoldDB" id="A0AAE1QIR3"/>
<protein>
    <submittedName>
        <fullName evidence="2">Uncharacterized protein</fullName>
    </submittedName>
</protein>